<dbReference type="Gene3D" id="2.60.120.330">
    <property type="entry name" value="B-lactam Antibiotic, Isopenicillin N Synthase, Chain"/>
    <property type="match status" value="1"/>
</dbReference>
<dbReference type="InterPro" id="IPR027443">
    <property type="entry name" value="IPNS-like_sf"/>
</dbReference>
<evidence type="ECO:0000259" key="2">
    <source>
        <dbReference type="Pfam" id="PF03171"/>
    </source>
</evidence>
<name>A0A1L9X603_ASPA1</name>
<dbReference type="Pfam" id="PF14226">
    <property type="entry name" value="DIOX_N"/>
    <property type="match status" value="1"/>
</dbReference>
<evidence type="ECO:0008006" key="6">
    <source>
        <dbReference type="Google" id="ProtNLM"/>
    </source>
</evidence>
<dbReference type="OrthoDB" id="406156at2759"/>
<gene>
    <name evidence="4" type="ORF">ASPACDRAFT_22765</name>
</gene>
<dbReference type="GeneID" id="30972959"/>
<dbReference type="SUPFAM" id="SSF51197">
    <property type="entry name" value="Clavaminate synthase-like"/>
    <property type="match status" value="1"/>
</dbReference>
<evidence type="ECO:0000256" key="1">
    <source>
        <dbReference type="ARBA" id="ARBA00008056"/>
    </source>
</evidence>
<keyword evidence="5" id="KW-1185">Reference proteome</keyword>
<proteinExistence type="inferred from homology"/>
<feature type="domain" description="Isopenicillin N synthase-like Fe(2+) 2OG dioxygenase" evidence="2">
    <location>
        <begin position="221"/>
        <end position="305"/>
    </location>
</feature>
<dbReference type="EMBL" id="KV878971">
    <property type="protein sequence ID" value="OJK03728.1"/>
    <property type="molecule type" value="Genomic_DNA"/>
</dbReference>
<dbReference type="Pfam" id="PF03171">
    <property type="entry name" value="2OG-FeII_Oxy"/>
    <property type="match status" value="1"/>
</dbReference>
<evidence type="ECO:0000313" key="5">
    <source>
        <dbReference type="Proteomes" id="UP000184546"/>
    </source>
</evidence>
<feature type="domain" description="Non-haem dioxygenase N-terminal" evidence="3">
    <location>
        <begin position="42"/>
        <end position="145"/>
    </location>
</feature>
<evidence type="ECO:0000313" key="4">
    <source>
        <dbReference type="EMBL" id="OJK03728.1"/>
    </source>
</evidence>
<organism evidence="4 5">
    <name type="scientific">Aspergillus aculeatus (strain ATCC 16872 / CBS 172.66 / WB 5094)</name>
    <dbReference type="NCBI Taxonomy" id="690307"/>
    <lineage>
        <taxon>Eukaryota</taxon>
        <taxon>Fungi</taxon>
        <taxon>Dikarya</taxon>
        <taxon>Ascomycota</taxon>
        <taxon>Pezizomycotina</taxon>
        <taxon>Eurotiomycetes</taxon>
        <taxon>Eurotiomycetidae</taxon>
        <taxon>Eurotiales</taxon>
        <taxon>Aspergillaceae</taxon>
        <taxon>Aspergillus</taxon>
        <taxon>Aspergillus subgen. Circumdati</taxon>
    </lineage>
</organism>
<dbReference type="InterPro" id="IPR026992">
    <property type="entry name" value="DIOX_N"/>
</dbReference>
<dbReference type="VEuPathDB" id="FungiDB:ASPACDRAFT_22765"/>
<comment type="similarity">
    <text evidence="1">Belongs to the iron/ascorbate-dependent oxidoreductase family.</text>
</comment>
<dbReference type="InterPro" id="IPR044861">
    <property type="entry name" value="IPNS-like_FE2OG_OXY"/>
</dbReference>
<dbReference type="OMA" id="GLRYMCY"/>
<accession>A0A1L9X603</accession>
<dbReference type="InterPro" id="IPR050231">
    <property type="entry name" value="Iron_ascorbate_oxido_reductase"/>
</dbReference>
<sequence length="375" mass="43253">MAIPAPIANQTAYGDVTTEPLEAYVHPPETTQPLDYADLVTLDLSLFETPEGRARLAEQLKQAAHEVGFFYITNFGLTQDQIDRQYAIGQEFYALPFEERLKYRAPLEEGNYNGYRPLGSVELAPGLPDKVEMYNLFKFIPQTQRTQPDVIRRHWKEIEQVHRHIHEKVAHKILRLLAIVLELPDEEALVRGHRYEANCDSALRYMMSRARSAEENERCNHIYTRGHTDFGTLTFVFQQPVAALQVKWSAEAEWQWLRIPEGHAAVNIADIVEFLSNGYLKSGVHRVVSPPEDQVGLDRLGLLYFVRPSDEMNLGAIDSPLLRRLGYYSHRRQDEKEVAIPATEWVRARVRKNWVKAELKEILSLGRFQTQVVYD</sequence>
<evidence type="ECO:0000259" key="3">
    <source>
        <dbReference type="Pfam" id="PF14226"/>
    </source>
</evidence>
<dbReference type="Proteomes" id="UP000184546">
    <property type="component" value="Unassembled WGS sequence"/>
</dbReference>
<dbReference type="STRING" id="690307.A0A1L9X603"/>
<reference evidence="5" key="1">
    <citation type="journal article" date="2017" name="Genome Biol.">
        <title>Comparative genomics reveals high biological diversity and specific adaptations in the industrially and medically important fungal genus Aspergillus.</title>
        <authorList>
            <person name="de Vries R.P."/>
            <person name="Riley R."/>
            <person name="Wiebenga A."/>
            <person name="Aguilar-Osorio G."/>
            <person name="Amillis S."/>
            <person name="Uchima C.A."/>
            <person name="Anderluh G."/>
            <person name="Asadollahi M."/>
            <person name="Askin M."/>
            <person name="Barry K."/>
            <person name="Battaglia E."/>
            <person name="Bayram O."/>
            <person name="Benocci T."/>
            <person name="Braus-Stromeyer S.A."/>
            <person name="Caldana C."/>
            <person name="Canovas D."/>
            <person name="Cerqueira G.C."/>
            <person name="Chen F."/>
            <person name="Chen W."/>
            <person name="Choi C."/>
            <person name="Clum A."/>
            <person name="Dos Santos R.A."/>
            <person name="Damasio A.R."/>
            <person name="Diallinas G."/>
            <person name="Emri T."/>
            <person name="Fekete E."/>
            <person name="Flipphi M."/>
            <person name="Freyberg S."/>
            <person name="Gallo A."/>
            <person name="Gournas C."/>
            <person name="Habgood R."/>
            <person name="Hainaut M."/>
            <person name="Harispe M.L."/>
            <person name="Henrissat B."/>
            <person name="Hilden K.S."/>
            <person name="Hope R."/>
            <person name="Hossain A."/>
            <person name="Karabika E."/>
            <person name="Karaffa L."/>
            <person name="Karanyi Z."/>
            <person name="Krasevec N."/>
            <person name="Kuo A."/>
            <person name="Kusch H."/>
            <person name="LaButti K."/>
            <person name="Lagendijk E.L."/>
            <person name="Lapidus A."/>
            <person name="Levasseur A."/>
            <person name="Lindquist E."/>
            <person name="Lipzen A."/>
            <person name="Logrieco A.F."/>
            <person name="MacCabe A."/>
            <person name="Maekelae M.R."/>
            <person name="Malavazi I."/>
            <person name="Melin P."/>
            <person name="Meyer V."/>
            <person name="Mielnichuk N."/>
            <person name="Miskei M."/>
            <person name="Molnar A.P."/>
            <person name="Mule G."/>
            <person name="Ngan C.Y."/>
            <person name="Orejas M."/>
            <person name="Orosz E."/>
            <person name="Ouedraogo J.P."/>
            <person name="Overkamp K.M."/>
            <person name="Park H.-S."/>
            <person name="Perrone G."/>
            <person name="Piumi F."/>
            <person name="Punt P.J."/>
            <person name="Ram A.F."/>
            <person name="Ramon A."/>
            <person name="Rauscher S."/>
            <person name="Record E."/>
            <person name="Riano-Pachon D.M."/>
            <person name="Robert V."/>
            <person name="Roehrig J."/>
            <person name="Ruller R."/>
            <person name="Salamov A."/>
            <person name="Salih N.S."/>
            <person name="Samson R.A."/>
            <person name="Sandor E."/>
            <person name="Sanguinetti M."/>
            <person name="Schuetze T."/>
            <person name="Sepcic K."/>
            <person name="Shelest E."/>
            <person name="Sherlock G."/>
            <person name="Sophianopoulou V."/>
            <person name="Squina F.M."/>
            <person name="Sun H."/>
            <person name="Susca A."/>
            <person name="Todd R.B."/>
            <person name="Tsang A."/>
            <person name="Unkles S.E."/>
            <person name="van de Wiele N."/>
            <person name="van Rossen-Uffink D."/>
            <person name="Oliveira J.V."/>
            <person name="Vesth T.C."/>
            <person name="Visser J."/>
            <person name="Yu J.-H."/>
            <person name="Zhou M."/>
            <person name="Andersen M.R."/>
            <person name="Archer D.B."/>
            <person name="Baker S.E."/>
            <person name="Benoit I."/>
            <person name="Brakhage A.A."/>
            <person name="Braus G.H."/>
            <person name="Fischer R."/>
            <person name="Frisvad J.C."/>
            <person name="Goldman G.H."/>
            <person name="Houbraken J."/>
            <person name="Oakley B."/>
            <person name="Pocsi I."/>
            <person name="Scazzocchio C."/>
            <person name="Seiboth B."/>
            <person name="vanKuyk P.A."/>
            <person name="Wortman J."/>
            <person name="Dyer P.S."/>
            <person name="Grigoriev I.V."/>
        </authorList>
    </citation>
    <scope>NUCLEOTIDE SEQUENCE [LARGE SCALE GENOMIC DNA]</scope>
    <source>
        <strain evidence="5">ATCC 16872 / CBS 172.66 / WB 5094</strain>
    </source>
</reference>
<dbReference type="RefSeq" id="XP_020060067.1">
    <property type="nucleotide sequence ID" value="XM_020199145.1"/>
</dbReference>
<protein>
    <recommendedName>
        <fullName evidence="6">Fe2OG dioxygenase domain-containing protein</fullName>
    </recommendedName>
</protein>
<dbReference type="AlphaFoldDB" id="A0A1L9X603"/>
<dbReference type="PANTHER" id="PTHR47990">
    <property type="entry name" value="2-OXOGLUTARATE (2OG) AND FE(II)-DEPENDENT OXYGENASE SUPERFAMILY PROTEIN-RELATED"/>
    <property type="match status" value="1"/>
</dbReference>